<evidence type="ECO:0000259" key="2">
    <source>
        <dbReference type="SMART" id="SM00943"/>
    </source>
</evidence>
<dbReference type="AlphaFoldDB" id="A0A2S7A4P4"/>
<protein>
    <recommendedName>
        <fullName evidence="2">DNA primase/polymerase bifunctional N-terminal domain-containing protein</fullName>
    </recommendedName>
</protein>
<dbReference type="RefSeq" id="WP_104562877.1">
    <property type="nucleotide sequence ID" value="NZ_MDSK01000014.1"/>
</dbReference>
<evidence type="ECO:0000256" key="1">
    <source>
        <dbReference type="SAM" id="MobiDB-lite"/>
    </source>
</evidence>
<comment type="caution">
    <text evidence="3">The sequence shown here is derived from an EMBL/GenBank/DDBJ whole genome shotgun (WGS) entry which is preliminary data.</text>
</comment>
<name>A0A2S7A4P4_9XANT</name>
<accession>A0A2S7A4P4</accession>
<proteinExistence type="predicted"/>
<dbReference type="Proteomes" id="UP000238049">
    <property type="component" value="Unassembled WGS sequence"/>
</dbReference>
<dbReference type="GO" id="GO:0016817">
    <property type="term" value="F:hydrolase activity, acting on acid anhydrides"/>
    <property type="evidence" value="ECO:0007669"/>
    <property type="project" value="InterPro"/>
</dbReference>
<dbReference type="EMBL" id="MDSL01000010">
    <property type="protein sequence ID" value="PPU01752.1"/>
    <property type="molecule type" value="Genomic_DNA"/>
</dbReference>
<dbReference type="Pfam" id="PF19263">
    <property type="entry name" value="DUF5906"/>
    <property type="match status" value="1"/>
</dbReference>
<dbReference type="SMART" id="SM00943">
    <property type="entry name" value="Prim-Pol"/>
    <property type="match status" value="1"/>
</dbReference>
<sequence length="790" mass="87572">MSAQENAQGVLDRGRKVTTDQETEPARAHGINDAERRPADTPSFDDAEFLIRAGYELIPLRGGSKAPRDKDWPNRRYDPAAVLAEARARNGNLGVRLRATDLVVDVDPRNGGDDSLRALVANCGLDLGACPHVATGGGGHHYYLRKPEGLATVGRLPRYPGIDFKKQGGQVVAPGSVHPETGRRYESEFWMLGPDETPEAPVALLELLRVRQVEMPAGTGDADRWGEVAPSQLAAALADLPADDYGEGTHDDWFQLMCACHHGTAGAGREEFIAWSTQAAGYVDHAESIGYRWDSLASRTGQGGRPTTVRHLHQVLARHGAGVPHAAPEDDFDAYEDLAELGRGVDDAALREPPRPEGKAAVLEEMNARHCVVMENGKFRVFTEMFDPVLRRHFYQRSTKEDFQNLYCNSFVEQVNDRPTTRAQFWLKHPQRRQYDGVTFDPSENHEGWLKLWRGWAVDPAPGDWSLLDQLIREVLTDGDPQGYRYVLNWIAAMFQRPSQPAEVAIAFRGAKGTGKGTLGRVLQHIAGAHGLHISSPEHITGRFNSHLQNCICLFADEAFWAGDKSGEAKLKALVTEPTVAYEGKGRDAVMGKNLIHIVMASNSDWVVPAGLDGERRVAVFEVNDSRKDDHEFFRALNRQLDEGGRAAFLHDMLARDIRGWHPRNDIPQNGALAEQKLRGMEAEFAWWHSLLYTGELPGYDEDRDWQAGAVELDKADLYESYLAFARGRTSHPRPLPGLAKVLLAKVGVTTRQIRSGARKDRWVYVVPALDQARAKFAAIAGMTSAQLWV</sequence>
<feature type="region of interest" description="Disordered" evidence="1">
    <location>
        <begin position="1"/>
        <end position="42"/>
    </location>
</feature>
<organism evidence="3 4">
    <name type="scientific">Xanthomonas arboricola pv. guizotiae</name>
    <dbReference type="NCBI Taxonomy" id="487867"/>
    <lineage>
        <taxon>Bacteria</taxon>
        <taxon>Pseudomonadati</taxon>
        <taxon>Pseudomonadota</taxon>
        <taxon>Gammaproteobacteria</taxon>
        <taxon>Lysobacterales</taxon>
        <taxon>Lysobacteraceae</taxon>
        <taxon>Xanthomonas</taxon>
    </lineage>
</organism>
<evidence type="ECO:0000313" key="4">
    <source>
        <dbReference type="Proteomes" id="UP000238049"/>
    </source>
</evidence>
<dbReference type="Gene3D" id="3.40.50.300">
    <property type="entry name" value="P-loop containing nucleotide triphosphate hydrolases"/>
    <property type="match status" value="1"/>
</dbReference>
<feature type="domain" description="DNA primase/polymerase bifunctional N-terminal" evidence="2">
    <location>
        <begin position="47"/>
        <end position="204"/>
    </location>
</feature>
<dbReference type="SUPFAM" id="SSF56747">
    <property type="entry name" value="Prim-pol domain"/>
    <property type="match status" value="1"/>
</dbReference>
<gene>
    <name evidence="3" type="ORF">XarbCFBP7409_07105</name>
</gene>
<reference evidence="3 4" key="1">
    <citation type="submission" date="2016-08" db="EMBL/GenBank/DDBJ databases">
        <title>Evolution of the type three secretion system and type three effector repertoires in Xanthomonas.</title>
        <authorList>
            <person name="Merda D."/>
            <person name="Briand M."/>
            <person name="Bosis E."/>
            <person name="Rousseau C."/>
            <person name="Portier P."/>
            <person name="Jacques M.-A."/>
            <person name="Fischer-Le Saux M."/>
        </authorList>
    </citation>
    <scope>NUCLEOTIDE SEQUENCE [LARGE SCALE GENOMIC DNA]</scope>
    <source>
        <strain evidence="3 4">CFBP 7409</strain>
    </source>
</reference>
<dbReference type="InterPro" id="IPR014819">
    <property type="entry name" value="PriCT_2"/>
</dbReference>
<dbReference type="InterPro" id="IPR027417">
    <property type="entry name" value="P-loop_NTPase"/>
</dbReference>
<evidence type="ECO:0000313" key="3">
    <source>
        <dbReference type="EMBL" id="PPU01752.1"/>
    </source>
</evidence>
<dbReference type="SUPFAM" id="SSF52540">
    <property type="entry name" value="P-loop containing nucleoside triphosphate hydrolases"/>
    <property type="match status" value="1"/>
</dbReference>
<dbReference type="InterPro" id="IPR015330">
    <property type="entry name" value="DNA_primase/pol_bifunc_N"/>
</dbReference>
<dbReference type="Pfam" id="PF08707">
    <property type="entry name" value="PriCT_2"/>
    <property type="match status" value="1"/>
</dbReference>
<dbReference type="InterPro" id="IPR045455">
    <property type="entry name" value="NrS-1_pol-like_helicase"/>
</dbReference>
<dbReference type="CDD" id="cd04859">
    <property type="entry name" value="Prim_Pol"/>
    <property type="match status" value="1"/>
</dbReference>
<feature type="compositionally biased region" description="Basic and acidic residues" evidence="1">
    <location>
        <begin position="12"/>
        <end position="39"/>
    </location>
</feature>
<dbReference type="Pfam" id="PF09250">
    <property type="entry name" value="Prim-Pol"/>
    <property type="match status" value="1"/>
</dbReference>